<accession>A0AAW0FJ76</accession>
<dbReference type="EMBL" id="JASBNA010000039">
    <property type="protein sequence ID" value="KAK7681758.1"/>
    <property type="molecule type" value="Genomic_DNA"/>
</dbReference>
<gene>
    <name evidence="2" type="ORF">QCA50_015105</name>
</gene>
<dbReference type="Proteomes" id="UP001385951">
    <property type="component" value="Unassembled WGS sequence"/>
</dbReference>
<dbReference type="AlphaFoldDB" id="A0AAW0FJ76"/>
<name>A0AAW0FJ76_9APHY</name>
<organism evidence="2 3">
    <name type="scientific">Cerrena zonata</name>
    <dbReference type="NCBI Taxonomy" id="2478898"/>
    <lineage>
        <taxon>Eukaryota</taxon>
        <taxon>Fungi</taxon>
        <taxon>Dikarya</taxon>
        <taxon>Basidiomycota</taxon>
        <taxon>Agaricomycotina</taxon>
        <taxon>Agaricomycetes</taxon>
        <taxon>Polyporales</taxon>
        <taxon>Cerrenaceae</taxon>
        <taxon>Cerrena</taxon>
    </lineage>
</organism>
<keyword evidence="3" id="KW-1185">Reference proteome</keyword>
<reference evidence="2 3" key="1">
    <citation type="submission" date="2022-09" db="EMBL/GenBank/DDBJ databases">
        <authorList>
            <person name="Palmer J.M."/>
        </authorList>
    </citation>
    <scope>NUCLEOTIDE SEQUENCE [LARGE SCALE GENOMIC DNA]</scope>
    <source>
        <strain evidence="2 3">DSM 7382</strain>
    </source>
</reference>
<comment type="caution">
    <text evidence="2">The sequence shown here is derived from an EMBL/GenBank/DDBJ whole genome shotgun (WGS) entry which is preliminary data.</text>
</comment>
<feature type="region of interest" description="Disordered" evidence="1">
    <location>
        <begin position="54"/>
        <end position="82"/>
    </location>
</feature>
<evidence type="ECO:0000313" key="3">
    <source>
        <dbReference type="Proteomes" id="UP001385951"/>
    </source>
</evidence>
<proteinExistence type="predicted"/>
<sequence>MMVSAKQVAQARIALYESSRVQSGSPIYNSSSSLMTTDLFECSRDISASIKSTMPSLTERDTPDLINDSATSGDSLTSKASHLSPTISATTIKAPSPTNECVVTKTDIQNVRANNVDLSAPSVAPTSRSSLRLSPKPVSLQNTSFKSTPLDEDLVNETNSYKVLTSDTVNPLDALLQTLGGNASEVTFWDDSAGPEQSE</sequence>
<evidence type="ECO:0000313" key="2">
    <source>
        <dbReference type="EMBL" id="KAK7681758.1"/>
    </source>
</evidence>
<protein>
    <submittedName>
        <fullName evidence="2">Uncharacterized protein</fullName>
    </submittedName>
</protein>
<feature type="compositionally biased region" description="Polar residues" evidence="1">
    <location>
        <begin position="68"/>
        <end position="82"/>
    </location>
</feature>
<evidence type="ECO:0000256" key="1">
    <source>
        <dbReference type="SAM" id="MobiDB-lite"/>
    </source>
</evidence>